<feature type="domain" description="FAD-binding FR-type" evidence="3">
    <location>
        <begin position="1"/>
        <end position="95"/>
    </location>
</feature>
<sequence>MNKIVKKEQFSEKVYCFEVEAPLIAKSCRPGNFVIVRVDKRSERVPYTIAKADVKKGTLTMVIQEVGLSSTKFCRLNVGDSVNDIVGPLGSPSKIQKYGTVVCAGGGIGIAAILPILTALKKAGNRVISVLAGRTKELVIMVDDVKAYSDEVIIMTDDGSYGQKGVVTVGVEQVIKREHVDKVLAIGPPMMMKFTSLLAKKYGIPNDVSLNTIMVDGTGMCGACRLTIGGKTKFVCIDGPEFDGDLVDWDEMMKRMGTFRNMEKIDMDNYNIMPKATACSITCPDKQENQTTETCSAGAKTSPTATKCGDENKETAGENKGNRDEESLTDRNAQWRKDLRASMKGRERTSIQRVKMPELDPAYRATTRLEEVNQGLTSELAVMEARRCLDCPKPTCVEGCPVNINIPSFIKNIERGEFLAAAKVLKMTSALPAVCGRVCPQEKQCESRCVHLRMNEPAVAIGHLERFAADYERESGQASIPAVAPSNGMKVAVVGSGPAGLSFAGDMVKKGFEVYVFEALHEVGGVLKYGIPEFRLPNHIVEAEIENLRKLGVHFQTDTIIGKTISIEELDEKGFKGIFVASGAGLPNFMGIPGENLINVMSSNEYLTRVNLMDAASSDSDTPILLGKKVMVVGGGNTAMDSCRTAKRLGADVTLVYRRSEAEMPARLEEVKHAKEEGIKFMTLHNPKEYVGDENGRIAAAVLDVMQLGEPDASGRKRPVATGETVTLECDQVVVAVGVSPNPLVPTSIPGLELGRKNTIVVNEQMQSSRENIYAGGDIVRGGATVILAMGDGRRAAKGMAEKLLGASK</sequence>
<keyword evidence="4" id="KW-0560">Oxidoreductase</keyword>
<keyword evidence="2" id="KW-1133">Transmembrane helix</keyword>
<dbReference type="EC" id="1.4.1.13" evidence="4"/>
<dbReference type="SUPFAM" id="SSF52343">
    <property type="entry name" value="Ferredoxin reductase-like, C-terminal NADP-linked domain"/>
    <property type="match status" value="1"/>
</dbReference>
<evidence type="ECO:0000256" key="2">
    <source>
        <dbReference type="SAM" id="Phobius"/>
    </source>
</evidence>
<dbReference type="InterPro" id="IPR023753">
    <property type="entry name" value="FAD/NAD-binding_dom"/>
</dbReference>
<dbReference type="PRINTS" id="PR00419">
    <property type="entry name" value="ADXRDTASE"/>
</dbReference>
<dbReference type="Pfam" id="PF10418">
    <property type="entry name" value="DHODB_Fe-S_bind"/>
    <property type="match status" value="1"/>
</dbReference>
<dbReference type="PANTHER" id="PTHR42783:SF3">
    <property type="entry name" value="GLUTAMATE SYNTHASE [NADPH] SMALL CHAIN-RELATED"/>
    <property type="match status" value="1"/>
</dbReference>
<dbReference type="NCBIfam" id="TIGR01316">
    <property type="entry name" value="gltA"/>
    <property type="match status" value="1"/>
</dbReference>
<gene>
    <name evidence="4" type="primary">gltA</name>
    <name evidence="4" type="ORF">HMPREF0645_0676</name>
</gene>
<evidence type="ECO:0000313" key="5">
    <source>
        <dbReference type="Proteomes" id="UP000003160"/>
    </source>
</evidence>
<keyword evidence="5" id="KW-1185">Reference proteome</keyword>
<feature type="compositionally biased region" description="Basic and acidic residues" evidence="1">
    <location>
        <begin position="308"/>
        <end position="350"/>
    </location>
</feature>
<dbReference type="Pfam" id="PF07992">
    <property type="entry name" value="Pyr_redox_2"/>
    <property type="match status" value="1"/>
</dbReference>
<name>D1PUP1_9BACT</name>
<keyword evidence="2" id="KW-0812">Transmembrane</keyword>
<dbReference type="RefSeq" id="WP_007172790.1">
    <property type="nucleotide sequence ID" value="NZ_GG704780.1"/>
</dbReference>
<dbReference type="HOGENOM" id="CLU_011095_1_0_10"/>
<dbReference type="OrthoDB" id="9803192at2"/>
<dbReference type="eggNOG" id="COG0543">
    <property type="taxonomic scope" value="Bacteria"/>
</dbReference>
<dbReference type="InterPro" id="IPR017938">
    <property type="entry name" value="Riboflavin_synthase-like_b-brl"/>
</dbReference>
<protein>
    <submittedName>
        <fullName evidence="4">Glutamate synthase (NADPH), homotetrameric</fullName>
        <ecNumber evidence="4">1.4.1.13</ecNumber>
    </submittedName>
</protein>
<dbReference type="NCBIfam" id="NF009414">
    <property type="entry name" value="PRK12778.1"/>
    <property type="match status" value="1"/>
</dbReference>
<dbReference type="Gene3D" id="2.40.30.10">
    <property type="entry name" value="Translation factors"/>
    <property type="match status" value="1"/>
</dbReference>
<dbReference type="eggNOG" id="COG0493">
    <property type="taxonomic scope" value="Bacteria"/>
</dbReference>
<dbReference type="InterPro" id="IPR036188">
    <property type="entry name" value="FAD/NAD-bd_sf"/>
</dbReference>
<dbReference type="InterPro" id="IPR039261">
    <property type="entry name" value="FNR_nucleotide-bd"/>
</dbReference>
<dbReference type="CDD" id="cd06219">
    <property type="entry name" value="DHOD_e_trans_like1"/>
    <property type="match status" value="1"/>
</dbReference>
<evidence type="ECO:0000259" key="3">
    <source>
        <dbReference type="PROSITE" id="PS51384"/>
    </source>
</evidence>
<evidence type="ECO:0000256" key="1">
    <source>
        <dbReference type="SAM" id="MobiDB-lite"/>
    </source>
</evidence>
<dbReference type="Gene3D" id="1.10.1060.10">
    <property type="entry name" value="Alpha-helical ferredoxin"/>
    <property type="match status" value="1"/>
</dbReference>
<dbReference type="PANTHER" id="PTHR42783">
    <property type="entry name" value="GLUTAMATE SYNTHASE [NADPH] SMALL CHAIN"/>
    <property type="match status" value="1"/>
</dbReference>
<dbReference type="Gene3D" id="3.50.50.60">
    <property type="entry name" value="FAD/NAD(P)-binding domain"/>
    <property type="match status" value="2"/>
</dbReference>
<comment type="caution">
    <text evidence="4">The sequence shown here is derived from an EMBL/GenBank/DDBJ whole genome shotgun (WGS) entry which is preliminary data.</text>
</comment>
<dbReference type="InterPro" id="IPR017927">
    <property type="entry name" value="FAD-bd_FR_type"/>
</dbReference>
<dbReference type="InterPro" id="IPR019480">
    <property type="entry name" value="Dihydroorotate_DH_Fe-S-bd"/>
</dbReference>
<dbReference type="Gene3D" id="3.40.50.80">
    <property type="entry name" value="Nucleotide-binding domain of ferredoxin-NADP reductase (FNR) module"/>
    <property type="match status" value="1"/>
</dbReference>
<dbReference type="AlphaFoldDB" id="D1PUP1"/>
<dbReference type="EMBL" id="ACKS01000031">
    <property type="protein sequence ID" value="EFA44880.1"/>
    <property type="molecule type" value="Genomic_DNA"/>
</dbReference>
<reference evidence="4 5" key="1">
    <citation type="submission" date="2009-10" db="EMBL/GenBank/DDBJ databases">
        <authorList>
            <person name="Qin X."/>
            <person name="Bachman B."/>
            <person name="Battles P."/>
            <person name="Bell A."/>
            <person name="Bess C."/>
            <person name="Bickham C."/>
            <person name="Chaboub L."/>
            <person name="Chen D."/>
            <person name="Coyle M."/>
            <person name="Deiros D.R."/>
            <person name="Dinh H."/>
            <person name="Forbes L."/>
            <person name="Fowler G."/>
            <person name="Francisco L."/>
            <person name="Fu Q."/>
            <person name="Gubbala S."/>
            <person name="Hale W."/>
            <person name="Han Y."/>
            <person name="Hemphill L."/>
            <person name="Highlander S.K."/>
            <person name="Hirani K."/>
            <person name="Hogues M."/>
            <person name="Jackson L."/>
            <person name="Jakkamsetti A."/>
            <person name="Javaid M."/>
            <person name="Jiang H."/>
            <person name="Korchina V."/>
            <person name="Kovar C."/>
            <person name="Lara F."/>
            <person name="Lee S."/>
            <person name="Mata R."/>
            <person name="Mathew T."/>
            <person name="Moen C."/>
            <person name="Morales K."/>
            <person name="Munidasa M."/>
            <person name="Nazareth L."/>
            <person name="Ngo R."/>
            <person name="Nguyen L."/>
            <person name="Okwuonu G."/>
            <person name="Ongeri F."/>
            <person name="Patil S."/>
            <person name="Petrosino J."/>
            <person name="Pham C."/>
            <person name="Pham P."/>
            <person name="Pu L.-L."/>
            <person name="Puazo M."/>
            <person name="Raj R."/>
            <person name="Reid J."/>
            <person name="Rouhana J."/>
            <person name="Saada N."/>
            <person name="Shang Y."/>
            <person name="Simmons D."/>
            <person name="Thornton R."/>
            <person name="Warren J."/>
            <person name="Weissenberger G."/>
            <person name="Zhang J."/>
            <person name="Zhang L."/>
            <person name="Zhou C."/>
            <person name="Zhu D."/>
            <person name="Muzny D."/>
            <person name="Worley K."/>
            <person name="Gibbs R."/>
        </authorList>
    </citation>
    <scope>NUCLEOTIDE SEQUENCE [LARGE SCALE GENOMIC DNA]</scope>
    <source>
        <strain evidence="4 5">DSM 17361</strain>
    </source>
</reference>
<dbReference type="InterPro" id="IPR028261">
    <property type="entry name" value="DPD_II"/>
</dbReference>
<feature type="compositionally biased region" description="Polar residues" evidence="1">
    <location>
        <begin position="293"/>
        <end position="305"/>
    </location>
</feature>
<dbReference type="SUPFAM" id="SSF51971">
    <property type="entry name" value="Nucleotide-binding domain"/>
    <property type="match status" value="1"/>
</dbReference>
<dbReference type="InterPro" id="IPR009051">
    <property type="entry name" value="Helical_ferredxn"/>
</dbReference>
<dbReference type="PROSITE" id="PS51384">
    <property type="entry name" value="FAD_FR"/>
    <property type="match status" value="1"/>
</dbReference>
<dbReference type="InterPro" id="IPR006004">
    <property type="entry name" value="SudA-like"/>
</dbReference>
<feature type="region of interest" description="Disordered" evidence="1">
    <location>
        <begin position="293"/>
        <end position="350"/>
    </location>
</feature>
<accession>D1PUP1</accession>
<proteinExistence type="predicted"/>
<evidence type="ECO:0000313" key="4">
    <source>
        <dbReference type="EMBL" id="EFA44880.1"/>
    </source>
</evidence>
<dbReference type="SUPFAM" id="SSF63380">
    <property type="entry name" value="Riboflavin synthase domain-like"/>
    <property type="match status" value="1"/>
</dbReference>
<dbReference type="Pfam" id="PF14691">
    <property type="entry name" value="Fer4_20"/>
    <property type="match status" value="1"/>
</dbReference>
<keyword evidence="2" id="KW-0472">Membrane</keyword>
<organism evidence="4 5">
    <name type="scientific">Hallella bergensis DSM 17361</name>
    <dbReference type="NCBI Taxonomy" id="585502"/>
    <lineage>
        <taxon>Bacteria</taxon>
        <taxon>Pseudomonadati</taxon>
        <taxon>Bacteroidota</taxon>
        <taxon>Bacteroidia</taxon>
        <taxon>Bacteroidales</taxon>
        <taxon>Prevotellaceae</taxon>
        <taxon>Hallella</taxon>
    </lineage>
</organism>
<dbReference type="GO" id="GO:0004355">
    <property type="term" value="F:glutamate synthase (NADPH) activity"/>
    <property type="evidence" value="ECO:0007669"/>
    <property type="project" value="UniProtKB-EC"/>
</dbReference>
<dbReference type="NCBIfam" id="NF004862">
    <property type="entry name" value="PRK06222.1"/>
    <property type="match status" value="1"/>
</dbReference>
<feature type="transmembrane region" description="Helical" evidence="2">
    <location>
        <begin position="98"/>
        <end position="120"/>
    </location>
</feature>
<dbReference type="Proteomes" id="UP000003160">
    <property type="component" value="Unassembled WGS sequence"/>
</dbReference>
<dbReference type="GO" id="GO:0051536">
    <property type="term" value="F:iron-sulfur cluster binding"/>
    <property type="evidence" value="ECO:0007669"/>
    <property type="project" value="InterPro"/>
</dbReference>
<dbReference type="SUPFAM" id="SSF46548">
    <property type="entry name" value="alpha-helical ferredoxin"/>
    <property type="match status" value="1"/>
</dbReference>